<reference evidence="2 3" key="1">
    <citation type="journal article" date="2011" name="PLoS ONE">
        <title>The complete genome sequence of Thermoproteus tenax: a physiologically versatile member of the Crenarchaeota.</title>
        <authorList>
            <person name="Siebers B."/>
            <person name="Zaparty M."/>
            <person name="Raddatz G."/>
            <person name="Tjaden B."/>
            <person name="Albers S.V."/>
            <person name="Bell S.D."/>
            <person name="Blombach F."/>
            <person name="Kletzin A."/>
            <person name="Kyrpides N."/>
            <person name="Lanz C."/>
            <person name="Plagens A."/>
            <person name="Rampp M."/>
            <person name="Rosinus A."/>
            <person name="von Jan M."/>
            <person name="Makarova K.S."/>
            <person name="Klenk H.P."/>
            <person name="Schuster S.C."/>
            <person name="Hensel R."/>
        </authorList>
    </citation>
    <scope>NUCLEOTIDE SEQUENCE [LARGE SCALE GENOMIC DNA]</scope>
    <source>
        <strain evidence="3">ATCC 35583 / DSM 2078 / JCM 9277 / NBRC 100435 / Kra 1</strain>
    </source>
</reference>
<evidence type="ECO:0000256" key="1">
    <source>
        <dbReference type="SAM" id="Phobius"/>
    </source>
</evidence>
<dbReference type="RefSeq" id="WP_014127196.1">
    <property type="nucleotide sequence ID" value="NC_016070.1"/>
</dbReference>
<dbReference type="EMBL" id="FN869859">
    <property type="protein sequence ID" value="CCC81941.1"/>
    <property type="molecule type" value="Genomic_DNA"/>
</dbReference>
<dbReference type="PATRIC" id="fig|768679.9.peg.1321"/>
<keyword evidence="1" id="KW-0812">Transmembrane</keyword>
<dbReference type="STRING" id="768679.TTX_1304a"/>
<dbReference type="GeneID" id="11262186"/>
<dbReference type="AlphaFoldDB" id="G4RK46"/>
<keyword evidence="1" id="KW-1133">Transmembrane helix</keyword>
<dbReference type="HOGENOM" id="CLU_097040_1_0_2"/>
<feature type="transmembrane region" description="Helical" evidence="1">
    <location>
        <begin position="63"/>
        <end position="84"/>
    </location>
</feature>
<feature type="transmembrane region" description="Helical" evidence="1">
    <location>
        <begin position="6"/>
        <end position="27"/>
    </location>
</feature>
<organism evidence="2 3">
    <name type="scientific">Thermoproteus tenax (strain ATCC 35583 / DSM 2078 / JCM 9277 / NBRC 100435 / Kra 1)</name>
    <dbReference type="NCBI Taxonomy" id="768679"/>
    <lineage>
        <taxon>Archaea</taxon>
        <taxon>Thermoproteota</taxon>
        <taxon>Thermoprotei</taxon>
        <taxon>Thermoproteales</taxon>
        <taxon>Thermoproteaceae</taxon>
        <taxon>Thermoproteus</taxon>
    </lineage>
</organism>
<keyword evidence="3" id="KW-1185">Reference proteome</keyword>
<feature type="transmembrane region" description="Helical" evidence="1">
    <location>
        <begin position="147"/>
        <end position="164"/>
    </location>
</feature>
<sequence>MGLLEYLIVLSVGALIMLLGYAAGRLAKFLLSEIFRRLGLNDWFRNFNIGRAMLKSGFTAGDFFASLAAWVIYIAAFLAAGSYVSNNFGYAYVAALFDEVLAVYVYGFVKFFVAAIVGFIMVDGFVEYVYKGAVSKEAELVGPIADYLRIVLYLVVVTFALQQGGIDVSILSAMLMPIAWGLVAAMVAVVIARLLKR</sequence>
<accession>G4RK46</accession>
<evidence type="ECO:0000313" key="2">
    <source>
        <dbReference type="EMBL" id="CCC81941.1"/>
    </source>
</evidence>
<dbReference type="Proteomes" id="UP000002654">
    <property type="component" value="Chromosome"/>
</dbReference>
<keyword evidence="1" id="KW-0472">Membrane</keyword>
<feature type="transmembrane region" description="Helical" evidence="1">
    <location>
        <begin position="170"/>
        <end position="195"/>
    </location>
</feature>
<proteinExistence type="predicted"/>
<dbReference type="KEGG" id="ttn:TTX_1304a"/>
<dbReference type="OrthoDB" id="46244at2157"/>
<dbReference type="PaxDb" id="768679-TTX_1304a"/>
<name>G4RK46_THETK</name>
<gene>
    <name evidence="2" type="ORF">TTX_1304a</name>
</gene>
<dbReference type="eggNOG" id="arCOG01572">
    <property type="taxonomic scope" value="Archaea"/>
</dbReference>
<protein>
    <submittedName>
        <fullName evidence="2">Conserved membrane protein</fullName>
    </submittedName>
</protein>
<evidence type="ECO:0000313" key="3">
    <source>
        <dbReference type="Proteomes" id="UP000002654"/>
    </source>
</evidence>
<feature type="transmembrane region" description="Helical" evidence="1">
    <location>
        <begin position="104"/>
        <end position="126"/>
    </location>
</feature>